<dbReference type="GO" id="GO:0003676">
    <property type="term" value="F:nucleic acid binding"/>
    <property type="evidence" value="ECO:0007669"/>
    <property type="project" value="InterPro"/>
</dbReference>
<feature type="domain" description="Mei2-like C-terminal RNA recognition motif" evidence="2">
    <location>
        <begin position="188"/>
        <end position="278"/>
    </location>
</feature>
<keyword evidence="5" id="KW-1185">Reference proteome</keyword>
<dbReference type="Proteomes" id="UP000626109">
    <property type="component" value="Unassembled WGS sequence"/>
</dbReference>
<dbReference type="Proteomes" id="UP000654075">
    <property type="component" value="Unassembled WGS sequence"/>
</dbReference>
<protein>
    <recommendedName>
        <fullName evidence="2">Mei2-like C-terminal RNA recognition motif domain-containing protein</fullName>
    </recommendedName>
</protein>
<dbReference type="InterPro" id="IPR035979">
    <property type="entry name" value="RBD_domain_sf"/>
</dbReference>
<accession>A0A813DTZ7</accession>
<dbReference type="AlphaFoldDB" id="A0A813DTZ7"/>
<evidence type="ECO:0000313" key="4">
    <source>
        <dbReference type="EMBL" id="CAE8696303.1"/>
    </source>
</evidence>
<dbReference type="Pfam" id="PF04059">
    <property type="entry name" value="RRM_2"/>
    <property type="match status" value="1"/>
</dbReference>
<reference evidence="3" key="1">
    <citation type="submission" date="2021-02" db="EMBL/GenBank/DDBJ databases">
        <authorList>
            <person name="Dougan E. K."/>
            <person name="Rhodes N."/>
            <person name="Thang M."/>
            <person name="Chan C."/>
        </authorList>
    </citation>
    <scope>NUCLEOTIDE SEQUENCE</scope>
</reference>
<comment type="caution">
    <text evidence="3">The sequence shown here is derived from an EMBL/GenBank/DDBJ whole genome shotgun (WGS) entry which is preliminary data.</text>
</comment>
<gene>
    <name evidence="3" type="ORF">PGLA1383_LOCUS9464</name>
    <name evidence="4" type="ORF">PGLA2088_LOCUS29773</name>
</gene>
<evidence type="ECO:0000259" key="2">
    <source>
        <dbReference type="Pfam" id="PF04059"/>
    </source>
</evidence>
<proteinExistence type="predicted"/>
<dbReference type="OrthoDB" id="432014at2759"/>
<dbReference type="EMBL" id="CAJNNV010004435">
    <property type="protein sequence ID" value="CAE8590748.1"/>
    <property type="molecule type" value="Genomic_DNA"/>
</dbReference>
<evidence type="ECO:0000313" key="3">
    <source>
        <dbReference type="EMBL" id="CAE8590748.1"/>
    </source>
</evidence>
<dbReference type="EMBL" id="CAJNNW010028484">
    <property type="protein sequence ID" value="CAE8696303.1"/>
    <property type="molecule type" value="Genomic_DNA"/>
</dbReference>
<dbReference type="InterPro" id="IPR007201">
    <property type="entry name" value="Mei2-like_Rrm_C"/>
</dbReference>
<dbReference type="SUPFAM" id="SSF54928">
    <property type="entry name" value="RNA-binding domain, RBD"/>
    <property type="match status" value="1"/>
</dbReference>
<feature type="region of interest" description="Disordered" evidence="1">
    <location>
        <begin position="106"/>
        <end position="134"/>
    </location>
</feature>
<evidence type="ECO:0000256" key="1">
    <source>
        <dbReference type="SAM" id="MobiDB-lite"/>
    </source>
</evidence>
<evidence type="ECO:0000313" key="5">
    <source>
        <dbReference type="Proteomes" id="UP000654075"/>
    </source>
</evidence>
<organism evidence="3 5">
    <name type="scientific">Polarella glacialis</name>
    <name type="common">Dinoflagellate</name>
    <dbReference type="NCBI Taxonomy" id="89957"/>
    <lineage>
        <taxon>Eukaryota</taxon>
        <taxon>Sar</taxon>
        <taxon>Alveolata</taxon>
        <taxon>Dinophyceae</taxon>
        <taxon>Suessiales</taxon>
        <taxon>Suessiaceae</taxon>
        <taxon>Polarella</taxon>
    </lineage>
</organism>
<feature type="compositionally biased region" description="Basic and acidic residues" evidence="1">
    <location>
        <begin position="120"/>
        <end position="132"/>
    </location>
</feature>
<name>A0A813DTZ7_POLGL</name>
<sequence>MTSTAGPSPSALRARPVVVMNCLRDLMQILAKHPNPEEVANVALQAAKNYAPGHSLTRTSLTRDSDQVPTRPCGCEGWEGGHLMLQRPPAKTASYLELSHMLPVSQEDQHDCESDLGEDSDPRIGPRARDEAEGPMGFPVEEVGTPQSQVNPHRARWADEDMEEDDVNDGRWALPDRTRPKCLWGACTISVMNIPARYTQARLLEEWDPEQDRFNYLHLPWCAKLQHNAGFVFLNFWCPEDALAFQKKVQGTYLANHGRNKFLNVSVASAQGVAANLQKYLARNLAKLNYTDYGKDLIPALFDRGGHRLSSKAVLRSQKRASMHFRPVVA</sequence>